<feature type="compositionally biased region" description="Low complexity" evidence="5">
    <location>
        <begin position="795"/>
        <end position="810"/>
    </location>
</feature>
<sequence length="987" mass="108740">MAHPDAPPPFPDHFHLPTYQTASAMAGPFRLDEGYSEDTRSPSGSDVAMRTDSMDQDQDQASMLVVPGFISSLSEAQRSEYAYAILRSLKTSSIAAIVERLNPLLHLDPLGYLPPEITFQVFHYLQPGDLLRASIASKHWRTMSLDSRLWRLLFRCEGWTANTREIQAFEEHKKAHVMSSKRWKTRARRPDTDVGRKVSKRRARDGGLFGDGERKPLLSTFDGSGEDPQDWNEQHGMVEADDSSEREDQMQGVDYYKFSSANQTRAPVAHVDQTSGRDHAPTYRTHVEQHDSLGPPVRPSLLLSSTQEPKINWQYLYKQRRRLEDNWNAGRFVNFQLPHPEHLEERHKECVYCIQFSGKYLVSGSRDKTLRIWNMDTQRLMMPPLKGHTASVLCLQFDERPEEDVIISGGSDADVILWKFSTGAVIKKITKAHNESVLNLRFDDRYLITCSKDKTIKVWNRRELMPNDKDYPTSTSGSAIFPSYILNMENYTGLGHHSSWKPLKEYSLLMTMDGHGAAVNAIEILDGQIVSASGDRKVKVWDIRTGACIMTLVGHTKGIACVQFDGRRIVSGSSDNSVRIFDRATGVEVACLQGHGNLVRTVQARFGDLPGKLEDLEYEAKAVDAEFLAARSNGLPEPSSRAPRNAGSRDPKDILAFGAKIPPGGGGSRWGRIVSGSYDETVIIWKKDHDGKWVKGRTLRQAEAVWAASRRRNADGLMVPIVPPPQPAHLAQAAQALHAAQAIHAAATAAAQQLQHQLQHTSANSPATTPSAAMNALTVGNAPAHTAPHPPPAHLPSQPSGPQHQHQHLPTHAPHYNALTPQQQQLVLQAIPAQTPSSTAQHQSALPIPSQLTPDPPASVPATNLANTNTNTNAANANANVNTNINTTAAASALAAPPQASPPPQPHSTPQNPPTVPQPSQNPHFVFNPHVHAPHLQPAHGTGSARVFKLQFDARRILCCSQNPVIVGWDFANGESEVEEASRFFGE</sequence>
<dbReference type="Pfam" id="PF00400">
    <property type="entry name" value="WD40"/>
    <property type="match status" value="5"/>
</dbReference>
<dbReference type="PROSITE" id="PS50294">
    <property type="entry name" value="WD_REPEATS_REGION"/>
    <property type="match status" value="4"/>
</dbReference>
<evidence type="ECO:0000256" key="3">
    <source>
        <dbReference type="ARBA" id="ARBA00022737"/>
    </source>
</evidence>
<dbReference type="InterPro" id="IPR019775">
    <property type="entry name" value="WD40_repeat_CS"/>
</dbReference>
<reference evidence="7 8" key="1">
    <citation type="submission" date="2017-03" db="EMBL/GenBank/DDBJ databases">
        <title>Genomes of endolithic fungi from Antarctica.</title>
        <authorList>
            <person name="Coleine C."/>
            <person name="Masonjones S."/>
            <person name="Stajich J.E."/>
        </authorList>
    </citation>
    <scope>NUCLEOTIDE SEQUENCE [LARGE SCALE GENOMIC DNA]</scope>
    <source>
        <strain evidence="7 8">CCFEE 5187</strain>
    </source>
</reference>
<evidence type="ECO:0000256" key="1">
    <source>
        <dbReference type="ARBA" id="ARBA00007968"/>
    </source>
</evidence>
<organism evidence="7 8">
    <name type="scientific">Cryomyces minteri</name>
    <dbReference type="NCBI Taxonomy" id="331657"/>
    <lineage>
        <taxon>Eukaryota</taxon>
        <taxon>Fungi</taxon>
        <taxon>Dikarya</taxon>
        <taxon>Ascomycota</taxon>
        <taxon>Pezizomycotina</taxon>
        <taxon>Dothideomycetes</taxon>
        <taxon>Dothideomycetes incertae sedis</taxon>
        <taxon>Cryomyces</taxon>
    </lineage>
</organism>
<dbReference type="SMART" id="SM00256">
    <property type="entry name" value="FBOX"/>
    <property type="match status" value="1"/>
</dbReference>
<dbReference type="InterPro" id="IPR020472">
    <property type="entry name" value="WD40_PAC1"/>
</dbReference>
<protein>
    <recommendedName>
        <fullName evidence="6">F-box domain-containing protein</fullName>
    </recommendedName>
</protein>
<dbReference type="SUPFAM" id="SSF81383">
    <property type="entry name" value="F-box domain"/>
    <property type="match status" value="1"/>
</dbReference>
<dbReference type="PROSITE" id="PS00678">
    <property type="entry name" value="WD_REPEATS_1"/>
    <property type="match status" value="2"/>
</dbReference>
<feature type="repeat" description="WD" evidence="4">
    <location>
        <begin position="385"/>
        <end position="428"/>
    </location>
</feature>
<dbReference type="SMART" id="SM00320">
    <property type="entry name" value="WD40"/>
    <property type="match status" value="6"/>
</dbReference>
<proteinExistence type="inferred from homology"/>
<evidence type="ECO:0000256" key="2">
    <source>
        <dbReference type="ARBA" id="ARBA00022574"/>
    </source>
</evidence>
<feature type="region of interest" description="Disordered" evidence="5">
    <location>
        <begin position="781"/>
        <end position="814"/>
    </location>
</feature>
<dbReference type="SUPFAM" id="SSF50978">
    <property type="entry name" value="WD40 repeat-like"/>
    <property type="match status" value="1"/>
</dbReference>
<comment type="caution">
    <text evidence="7">The sequence shown here is derived from an EMBL/GenBank/DDBJ whole genome shotgun (WGS) entry which is preliminary data.</text>
</comment>
<dbReference type="InterPro" id="IPR001810">
    <property type="entry name" value="F-box_dom"/>
</dbReference>
<feature type="region of interest" description="Disordered" evidence="5">
    <location>
        <begin position="180"/>
        <end position="233"/>
    </location>
</feature>
<dbReference type="CDD" id="cd00200">
    <property type="entry name" value="WD40"/>
    <property type="match status" value="1"/>
</dbReference>
<evidence type="ECO:0000256" key="5">
    <source>
        <dbReference type="SAM" id="MobiDB-lite"/>
    </source>
</evidence>
<feature type="compositionally biased region" description="Polar residues" evidence="5">
    <location>
        <begin position="833"/>
        <end position="844"/>
    </location>
</feature>
<evidence type="ECO:0000256" key="4">
    <source>
        <dbReference type="PROSITE-ProRule" id="PRU00221"/>
    </source>
</evidence>
<dbReference type="Gene3D" id="1.20.1280.50">
    <property type="match status" value="1"/>
</dbReference>
<gene>
    <name evidence="7" type="ORF">B0A49_05621</name>
</gene>
<dbReference type="PANTHER" id="PTHR14604:SF4">
    <property type="entry name" value="F-BOX DOMAIN-CONTAINING PROTEIN"/>
    <property type="match status" value="1"/>
</dbReference>
<feature type="repeat" description="WD" evidence="4">
    <location>
        <begin position="512"/>
        <end position="551"/>
    </location>
</feature>
<dbReference type="PROSITE" id="PS50082">
    <property type="entry name" value="WD_REPEATS_2"/>
    <property type="match status" value="5"/>
</dbReference>
<dbReference type="Pfam" id="PF12937">
    <property type="entry name" value="F-box-like"/>
    <property type="match status" value="1"/>
</dbReference>
<dbReference type="EMBL" id="NAJN01000525">
    <property type="protein sequence ID" value="TKA72049.1"/>
    <property type="molecule type" value="Genomic_DNA"/>
</dbReference>
<dbReference type="Proteomes" id="UP000308768">
    <property type="component" value="Unassembled WGS sequence"/>
</dbReference>
<dbReference type="PROSITE" id="PS50181">
    <property type="entry name" value="FBOX"/>
    <property type="match status" value="1"/>
</dbReference>
<dbReference type="STRING" id="331657.A0A4V5NFX4"/>
<dbReference type="PANTHER" id="PTHR14604">
    <property type="entry name" value="WD40 REPEAT PF20"/>
    <property type="match status" value="1"/>
</dbReference>
<feature type="region of interest" description="Disordered" evidence="5">
    <location>
        <begin position="833"/>
        <end position="876"/>
    </location>
</feature>
<evidence type="ECO:0000313" key="7">
    <source>
        <dbReference type="EMBL" id="TKA72049.1"/>
    </source>
</evidence>
<feature type="repeat" description="WD" evidence="4">
    <location>
        <begin position="344"/>
        <end position="383"/>
    </location>
</feature>
<feature type="region of interest" description="Disordered" evidence="5">
    <location>
        <begin position="892"/>
        <end position="940"/>
    </location>
</feature>
<feature type="compositionally biased region" description="Pro residues" evidence="5">
    <location>
        <begin position="899"/>
        <end position="917"/>
    </location>
</feature>
<evidence type="ECO:0000259" key="6">
    <source>
        <dbReference type="PROSITE" id="PS50181"/>
    </source>
</evidence>
<keyword evidence="2 4" id="KW-0853">WD repeat</keyword>
<keyword evidence="3" id="KW-0677">Repeat</keyword>
<name>A0A4V5NFX4_9PEZI</name>
<dbReference type="InterPro" id="IPR036322">
    <property type="entry name" value="WD40_repeat_dom_sf"/>
</dbReference>
<dbReference type="AlphaFoldDB" id="A0A4V5NFX4"/>
<feature type="region of interest" description="Disordered" evidence="5">
    <location>
        <begin position="32"/>
        <end position="54"/>
    </location>
</feature>
<accession>A0A4V5NFX4</accession>
<dbReference type="PRINTS" id="PR00320">
    <property type="entry name" value="GPROTEINBRPT"/>
</dbReference>
<feature type="repeat" description="WD" evidence="4">
    <location>
        <begin position="430"/>
        <end position="460"/>
    </location>
</feature>
<dbReference type="InterPro" id="IPR036047">
    <property type="entry name" value="F-box-like_dom_sf"/>
</dbReference>
<feature type="compositionally biased region" description="Low complexity" evidence="5">
    <location>
        <begin position="861"/>
        <end position="876"/>
    </location>
</feature>
<feature type="domain" description="F-box" evidence="6">
    <location>
        <begin position="107"/>
        <end position="153"/>
    </location>
</feature>
<feature type="repeat" description="WD" evidence="4">
    <location>
        <begin position="552"/>
        <end position="582"/>
    </location>
</feature>
<keyword evidence="8" id="KW-1185">Reference proteome</keyword>
<dbReference type="OrthoDB" id="19711at2759"/>
<dbReference type="Gene3D" id="2.130.10.10">
    <property type="entry name" value="YVTN repeat-like/Quinoprotein amine dehydrogenase"/>
    <property type="match status" value="1"/>
</dbReference>
<dbReference type="InterPro" id="IPR001680">
    <property type="entry name" value="WD40_rpt"/>
</dbReference>
<feature type="region of interest" description="Disordered" evidence="5">
    <location>
        <begin position="633"/>
        <end position="652"/>
    </location>
</feature>
<comment type="similarity">
    <text evidence="1">Belongs to the WD repeat MET30/SCONB/SCON-2 family.</text>
</comment>
<dbReference type="InterPro" id="IPR015943">
    <property type="entry name" value="WD40/YVTN_repeat-like_dom_sf"/>
</dbReference>
<dbReference type="InterPro" id="IPR050995">
    <property type="entry name" value="WD-F-box_domain-protein"/>
</dbReference>
<evidence type="ECO:0000313" key="8">
    <source>
        <dbReference type="Proteomes" id="UP000308768"/>
    </source>
</evidence>